<evidence type="ECO:0000256" key="3">
    <source>
        <dbReference type="ARBA" id="ARBA00009789"/>
    </source>
</evidence>
<dbReference type="InterPro" id="IPR050088">
    <property type="entry name" value="IspD/TarI_cytidylyltransf_bact"/>
</dbReference>
<dbReference type="InterPro" id="IPR029044">
    <property type="entry name" value="Nucleotide-diphossugar_trans"/>
</dbReference>
<accession>A0A1G9BVB2</accession>
<dbReference type="EC" id="2.7.7.60" evidence="7"/>
<feature type="site" description="Transition state stabilizer" evidence="7">
    <location>
        <position position="29"/>
    </location>
</feature>
<name>A0A1G9BVB2_9PROT</name>
<evidence type="ECO:0000256" key="4">
    <source>
        <dbReference type="ARBA" id="ARBA00022679"/>
    </source>
</evidence>
<evidence type="ECO:0000256" key="2">
    <source>
        <dbReference type="ARBA" id="ARBA00004787"/>
    </source>
</evidence>
<evidence type="ECO:0000256" key="1">
    <source>
        <dbReference type="ARBA" id="ARBA00001282"/>
    </source>
</evidence>
<dbReference type="STRING" id="492660.SAMN05192566_1362"/>
<proteinExistence type="inferred from homology"/>
<evidence type="ECO:0000313" key="8">
    <source>
        <dbReference type="EMBL" id="SDK43310.1"/>
    </source>
</evidence>
<dbReference type="CDD" id="cd02516">
    <property type="entry name" value="CDP-ME_synthetase"/>
    <property type="match status" value="1"/>
</dbReference>
<keyword evidence="5 7" id="KW-0548">Nucleotidyltransferase</keyword>
<organism evidence="8 9">
    <name type="scientific">Methylophilus rhizosphaerae</name>
    <dbReference type="NCBI Taxonomy" id="492660"/>
    <lineage>
        <taxon>Bacteria</taxon>
        <taxon>Pseudomonadati</taxon>
        <taxon>Pseudomonadota</taxon>
        <taxon>Betaproteobacteria</taxon>
        <taxon>Nitrosomonadales</taxon>
        <taxon>Methylophilaceae</taxon>
        <taxon>Methylophilus</taxon>
    </lineage>
</organism>
<evidence type="ECO:0000256" key="6">
    <source>
        <dbReference type="ARBA" id="ARBA00023229"/>
    </source>
</evidence>
<dbReference type="PANTHER" id="PTHR32125">
    <property type="entry name" value="2-C-METHYL-D-ERYTHRITOL 4-PHOSPHATE CYTIDYLYLTRANSFERASE, CHLOROPLASTIC"/>
    <property type="match status" value="1"/>
</dbReference>
<keyword evidence="6 7" id="KW-0414">Isoprene biosynthesis</keyword>
<comment type="catalytic activity">
    <reaction evidence="1 7">
        <text>2-C-methyl-D-erythritol 4-phosphate + CTP + H(+) = 4-CDP-2-C-methyl-D-erythritol + diphosphate</text>
        <dbReference type="Rhea" id="RHEA:13429"/>
        <dbReference type="ChEBI" id="CHEBI:15378"/>
        <dbReference type="ChEBI" id="CHEBI:33019"/>
        <dbReference type="ChEBI" id="CHEBI:37563"/>
        <dbReference type="ChEBI" id="CHEBI:57823"/>
        <dbReference type="ChEBI" id="CHEBI:58262"/>
        <dbReference type="EC" id="2.7.7.60"/>
    </reaction>
</comment>
<dbReference type="EMBL" id="FNFX01000002">
    <property type="protein sequence ID" value="SDK43310.1"/>
    <property type="molecule type" value="Genomic_DNA"/>
</dbReference>
<feature type="site" description="Positions MEP for the nucleophilic attack" evidence="7">
    <location>
        <position position="163"/>
    </location>
</feature>
<dbReference type="SUPFAM" id="SSF53448">
    <property type="entry name" value="Nucleotide-diphospho-sugar transferases"/>
    <property type="match status" value="1"/>
</dbReference>
<dbReference type="InterPro" id="IPR001228">
    <property type="entry name" value="IspD"/>
</dbReference>
<evidence type="ECO:0000256" key="5">
    <source>
        <dbReference type="ARBA" id="ARBA00022695"/>
    </source>
</evidence>
<reference evidence="9" key="1">
    <citation type="submission" date="2016-10" db="EMBL/GenBank/DDBJ databases">
        <authorList>
            <person name="Varghese N."/>
            <person name="Submissions S."/>
        </authorList>
    </citation>
    <scope>NUCLEOTIDE SEQUENCE [LARGE SCALE GENOMIC DNA]</scope>
    <source>
        <strain evidence="9">CBMB127</strain>
    </source>
</reference>
<feature type="site" description="Transition state stabilizer" evidence="7">
    <location>
        <position position="22"/>
    </location>
</feature>
<evidence type="ECO:0000256" key="7">
    <source>
        <dbReference type="HAMAP-Rule" id="MF_00108"/>
    </source>
</evidence>
<dbReference type="Gene3D" id="3.90.550.10">
    <property type="entry name" value="Spore Coat Polysaccharide Biosynthesis Protein SpsA, Chain A"/>
    <property type="match status" value="1"/>
</dbReference>
<dbReference type="PROSITE" id="PS01295">
    <property type="entry name" value="ISPD"/>
    <property type="match status" value="1"/>
</dbReference>
<dbReference type="Proteomes" id="UP000198629">
    <property type="component" value="Unassembled WGS sequence"/>
</dbReference>
<comment type="similarity">
    <text evidence="3 7">Belongs to the IspD/TarI cytidylyltransferase family. IspD subfamily.</text>
</comment>
<sequence length="239" mass="26516">MLECSSMPRYHVLIPCAGHGARMQSGTPKQYLMLNGKPVLRHAIDLFEAMREITSIVVVVAEKDAYWGADLLADCYKSRIAHCGGDTRAASVLNGLRAMVEFVAADDWILVHDAARPGIDRQMVERLINAVSDQESGALLALPLADTLKRADDHTAVTETIPRDKLWQAQTPQMFRYAALQQALSTYLQRHPTDEAQAMEWMGHQPKLVLGDLKNMKITYPHDLTVVAALIQAAQNQNS</sequence>
<dbReference type="NCBIfam" id="TIGR00453">
    <property type="entry name" value="ispD"/>
    <property type="match status" value="1"/>
</dbReference>
<dbReference type="GO" id="GO:0019288">
    <property type="term" value="P:isopentenyl diphosphate biosynthetic process, methylerythritol 4-phosphate pathway"/>
    <property type="evidence" value="ECO:0007669"/>
    <property type="project" value="UniProtKB-UniRule"/>
</dbReference>
<dbReference type="HAMAP" id="MF_00108">
    <property type="entry name" value="IspD"/>
    <property type="match status" value="1"/>
</dbReference>
<dbReference type="InterPro" id="IPR034683">
    <property type="entry name" value="IspD/TarI"/>
</dbReference>
<dbReference type="InterPro" id="IPR018294">
    <property type="entry name" value="ISPD_synthase_CS"/>
</dbReference>
<dbReference type="UniPathway" id="UPA00056">
    <property type="reaction ID" value="UER00093"/>
</dbReference>
<protein>
    <recommendedName>
        <fullName evidence="7">2-C-methyl-D-erythritol 4-phosphate cytidylyltransferase</fullName>
        <ecNumber evidence="7">2.7.7.60</ecNumber>
    </recommendedName>
    <alternativeName>
        <fullName evidence="7">4-diphosphocytidyl-2C-methyl-D-erythritol synthase</fullName>
    </alternativeName>
    <alternativeName>
        <fullName evidence="7">MEP cytidylyltransferase</fullName>
        <shortName evidence="7">MCT</shortName>
    </alternativeName>
</protein>
<evidence type="ECO:0000313" key="9">
    <source>
        <dbReference type="Proteomes" id="UP000198629"/>
    </source>
</evidence>
<dbReference type="GO" id="GO:0050518">
    <property type="term" value="F:2-C-methyl-D-erythritol 4-phosphate cytidylyltransferase activity"/>
    <property type="evidence" value="ECO:0007669"/>
    <property type="project" value="UniProtKB-UniRule"/>
</dbReference>
<keyword evidence="4 7" id="KW-0808">Transferase</keyword>
<dbReference type="AlphaFoldDB" id="A0A1G9BVB2"/>
<dbReference type="PANTHER" id="PTHR32125:SF4">
    <property type="entry name" value="2-C-METHYL-D-ERYTHRITOL 4-PHOSPHATE CYTIDYLYLTRANSFERASE, CHLOROPLASTIC"/>
    <property type="match status" value="1"/>
</dbReference>
<comment type="function">
    <text evidence="7">Catalyzes the formation of 4-diphosphocytidyl-2-C-methyl-D-erythritol from CTP and 2-C-methyl-D-erythritol 4-phosphate (MEP).</text>
</comment>
<dbReference type="FunFam" id="3.90.550.10:FF:000003">
    <property type="entry name" value="2-C-methyl-D-erythritol 4-phosphate cytidylyltransferase"/>
    <property type="match status" value="1"/>
</dbReference>
<keyword evidence="9" id="KW-1185">Reference proteome</keyword>
<comment type="pathway">
    <text evidence="2 7">Isoprenoid biosynthesis; isopentenyl diphosphate biosynthesis via DXP pathway; isopentenyl diphosphate from 1-deoxy-D-xylulose 5-phosphate: step 2/6.</text>
</comment>
<dbReference type="Pfam" id="PF01128">
    <property type="entry name" value="IspD"/>
    <property type="match status" value="1"/>
</dbReference>
<gene>
    <name evidence="7" type="primary">ispD</name>
    <name evidence="8" type="ORF">SAMN05192566_1362</name>
</gene>
<feature type="site" description="Positions MEP for the nucleophilic attack" evidence="7">
    <location>
        <position position="217"/>
    </location>
</feature>